<dbReference type="AlphaFoldDB" id="A0A508XCG8"/>
<dbReference type="EMBL" id="CABFNB010000168">
    <property type="protein sequence ID" value="VTZ66114.1"/>
    <property type="molecule type" value="Genomic_DNA"/>
</dbReference>
<organism evidence="1">
    <name type="scientific">Sinorhizobium medicae</name>
    <dbReference type="NCBI Taxonomy" id="110321"/>
    <lineage>
        <taxon>Bacteria</taxon>
        <taxon>Pseudomonadati</taxon>
        <taxon>Pseudomonadota</taxon>
        <taxon>Alphaproteobacteria</taxon>
        <taxon>Hyphomicrobiales</taxon>
        <taxon>Rhizobiaceae</taxon>
        <taxon>Sinorhizobium/Ensifer group</taxon>
        <taxon>Sinorhizobium</taxon>
    </lineage>
</organism>
<protein>
    <submittedName>
        <fullName evidence="1">Uncharacterized protein</fullName>
    </submittedName>
</protein>
<accession>A0A508XCG8</accession>
<dbReference type="Proteomes" id="UP000507954">
    <property type="component" value="Unassembled WGS sequence"/>
</dbReference>
<sequence length="56" mass="6070">MVDFEARHADVREDVIRHFMNGAAVCTTDLPAIAGSRGNPCSVGQQGYVSHRLQKG</sequence>
<name>A0A508XCG8_9HYPH</name>
<reference evidence="1" key="1">
    <citation type="submission" date="2019-06" db="EMBL/GenBank/DDBJ databases">
        <authorList>
            <person name="Le Quere A."/>
            <person name="Colella S."/>
        </authorList>
    </citation>
    <scope>NUCLEOTIDE SEQUENCE</scope>
    <source>
        <strain evidence="1">EmedicaeMD41</strain>
    </source>
</reference>
<evidence type="ECO:0000313" key="1">
    <source>
        <dbReference type="EMBL" id="VTZ66114.1"/>
    </source>
</evidence>
<proteinExistence type="predicted"/>
<gene>
    <name evidence="1" type="ORF">EMEDMD4_960029</name>
</gene>